<evidence type="ECO:0000313" key="2">
    <source>
        <dbReference type="EMBL" id="TWB72831.1"/>
    </source>
</evidence>
<reference evidence="2 3" key="1">
    <citation type="submission" date="2019-06" db="EMBL/GenBank/DDBJ databases">
        <title>Genomic Encyclopedia of Type Strains, Phase IV (KMG-V): Genome sequencing to study the core and pangenomes of soil and plant-associated prokaryotes.</title>
        <authorList>
            <person name="Whitman W."/>
        </authorList>
    </citation>
    <scope>NUCLEOTIDE SEQUENCE [LARGE SCALE GENOMIC DNA]</scope>
    <source>
        <strain evidence="2 3">BR 10556</strain>
    </source>
</reference>
<dbReference type="RefSeq" id="WP_080136536.1">
    <property type="nucleotide sequence ID" value="NZ_LWIG01000012.1"/>
</dbReference>
<dbReference type="Proteomes" id="UP000315914">
    <property type="component" value="Unassembled WGS sequence"/>
</dbReference>
<dbReference type="AlphaFoldDB" id="A0A560JNS0"/>
<feature type="compositionally biased region" description="Basic and acidic residues" evidence="1">
    <location>
        <begin position="1"/>
        <end position="14"/>
    </location>
</feature>
<organism evidence="2 3">
    <name type="scientific">Bradyrhizobium sacchari</name>
    <dbReference type="NCBI Taxonomy" id="1399419"/>
    <lineage>
        <taxon>Bacteria</taxon>
        <taxon>Pseudomonadati</taxon>
        <taxon>Pseudomonadota</taxon>
        <taxon>Alphaproteobacteria</taxon>
        <taxon>Hyphomicrobiales</taxon>
        <taxon>Nitrobacteraceae</taxon>
        <taxon>Bradyrhizobium</taxon>
    </lineage>
</organism>
<evidence type="ECO:0000313" key="3">
    <source>
        <dbReference type="Proteomes" id="UP000315914"/>
    </source>
</evidence>
<name>A0A560JNS0_9BRAD</name>
<dbReference type="EMBL" id="VITW01000006">
    <property type="protein sequence ID" value="TWB72831.1"/>
    <property type="molecule type" value="Genomic_DNA"/>
</dbReference>
<feature type="region of interest" description="Disordered" evidence="1">
    <location>
        <begin position="1"/>
        <end position="28"/>
    </location>
</feature>
<protein>
    <submittedName>
        <fullName evidence="2">Uncharacterized protein</fullName>
    </submittedName>
</protein>
<gene>
    <name evidence="2" type="ORF">FBZ95_106546</name>
</gene>
<proteinExistence type="predicted"/>
<dbReference type="OrthoDB" id="9870714at2"/>
<dbReference type="STRING" id="1399419.A5906_35315"/>
<keyword evidence="3" id="KW-1185">Reference proteome</keyword>
<accession>A0A560JNS0</accession>
<comment type="caution">
    <text evidence="2">The sequence shown here is derived from an EMBL/GenBank/DDBJ whole genome shotgun (WGS) entry which is preliminary data.</text>
</comment>
<evidence type="ECO:0000256" key="1">
    <source>
        <dbReference type="SAM" id="MobiDB-lite"/>
    </source>
</evidence>
<sequence length="61" mass="6610">MRSARELTDRELRDVSGGMKADTGVRNPDVVDARGGSMVIYGVRLTYDQNGHCSSIAPVKT</sequence>